<evidence type="ECO:0000256" key="1">
    <source>
        <dbReference type="SAM" id="MobiDB-lite"/>
    </source>
</evidence>
<comment type="caution">
    <text evidence="2">The sequence shown here is derived from an EMBL/GenBank/DDBJ whole genome shotgun (WGS) entry which is preliminary data.</text>
</comment>
<evidence type="ECO:0000313" key="3">
    <source>
        <dbReference type="Proteomes" id="UP001519363"/>
    </source>
</evidence>
<gene>
    <name evidence="2" type="ORF">JOF53_008284</name>
</gene>
<evidence type="ECO:0000313" key="2">
    <source>
        <dbReference type="EMBL" id="MBP2479412.1"/>
    </source>
</evidence>
<accession>A0ABS5ASP4</accession>
<protein>
    <submittedName>
        <fullName evidence="2">Uncharacterized protein</fullName>
    </submittedName>
</protein>
<reference evidence="2 3" key="1">
    <citation type="submission" date="2021-03" db="EMBL/GenBank/DDBJ databases">
        <title>Sequencing the genomes of 1000 actinobacteria strains.</title>
        <authorList>
            <person name="Klenk H.-P."/>
        </authorList>
    </citation>
    <scope>NUCLEOTIDE SEQUENCE [LARGE SCALE GENOMIC DNA]</scope>
    <source>
        <strain evidence="2 3">DSM 44580</strain>
    </source>
</reference>
<dbReference type="Proteomes" id="UP001519363">
    <property type="component" value="Unassembled WGS sequence"/>
</dbReference>
<feature type="region of interest" description="Disordered" evidence="1">
    <location>
        <begin position="40"/>
        <end position="80"/>
    </location>
</feature>
<organism evidence="2 3">
    <name type="scientific">Crossiella equi</name>
    <dbReference type="NCBI Taxonomy" id="130796"/>
    <lineage>
        <taxon>Bacteria</taxon>
        <taxon>Bacillati</taxon>
        <taxon>Actinomycetota</taxon>
        <taxon>Actinomycetes</taxon>
        <taxon>Pseudonocardiales</taxon>
        <taxon>Pseudonocardiaceae</taxon>
        <taxon>Crossiella</taxon>
    </lineage>
</organism>
<dbReference type="RefSeq" id="WP_158103342.1">
    <property type="nucleotide sequence ID" value="NZ_JAGIOO010000001.1"/>
</dbReference>
<dbReference type="EMBL" id="JAGIOO010000001">
    <property type="protein sequence ID" value="MBP2479412.1"/>
    <property type="molecule type" value="Genomic_DNA"/>
</dbReference>
<proteinExistence type="predicted"/>
<keyword evidence="3" id="KW-1185">Reference proteome</keyword>
<sequence>MCRAGTPQVHPTGPPEDLRLQVRVRAVQDLGAECRNDVVLGRCGGGEHARTEVPGQGERGLPHSPDGGVREHDLTGGQPP</sequence>
<name>A0ABS5ASP4_9PSEU</name>